<evidence type="ECO:0000313" key="9">
    <source>
        <dbReference type="EMBL" id="KPQ42897.1"/>
    </source>
</evidence>
<dbReference type="Proteomes" id="UP000050360">
    <property type="component" value="Unassembled WGS sequence"/>
</dbReference>
<dbReference type="Gene3D" id="1.20.1250.20">
    <property type="entry name" value="MFS general substrate transporter like domains"/>
    <property type="match status" value="2"/>
</dbReference>
<feature type="domain" description="Major facilitator superfamily (MFS) profile" evidence="8">
    <location>
        <begin position="9"/>
        <end position="387"/>
    </location>
</feature>
<feature type="transmembrane region" description="Helical" evidence="7">
    <location>
        <begin position="164"/>
        <end position="184"/>
    </location>
</feature>
<dbReference type="GO" id="GO:0005886">
    <property type="term" value="C:plasma membrane"/>
    <property type="evidence" value="ECO:0007669"/>
    <property type="project" value="UniProtKB-SubCell"/>
</dbReference>
<reference evidence="9 10" key="1">
    <citation type="submission" date="2015-09" db="EMBL/GenBank/DDBJ databases">
        <title>A metagenomics-based metabolic model of nitrate-dependent anaerobic oxidation of methane by Methanoperedens-like archaea.</title>
        <authorList>
            <person name="Arshad A."/>
            <person name="Speth D.R."/>
            <person name="De Graaf R.M."/>
            <person name="Op Den Camp H.J."/>
            <person name="Jetten M.S."/>
            <person name="Welte C.U."/>
        </authorList>
    </citation>
    <scope>NUCLEOTIDE SEQUENCE [LARGE SCALE GENOMIC DNA]</scope>
</reference>
<dbReference type="PROSITE" id="PS50850">
    <property type="entry name" value="MFS"/>
    <property type="match status" value="1"/>
</dbReference>
<protein>
    <submittedName>
        <fullName evidence="9">Multidrug resistance protein MdtG</fullName>
    </submittedName>
</protein>
<comment type="subcellular location">
    <subcellularLocation>
        <location evidence="1">Cell membrane</location>
        <topology evidence="1">Multi-pass membrane protein</topology>
    </subcellularLocation>
</comment>
<name>A0A0P8DYL2_9EURY</name>
<dbReference type="AlphaFoldDB" id="A0A0P8DYL2"/>
<sequence>MKFLERNELLFNFMLVNISSGIAVGMMNFIIPVYALSLNATSAEIGLIKGFTGIGDLLIVLPAGFLIDYFGSKKMYSVSCIFGSLIIISISFATNASFLLLIMLFYGISKTIRTTSNNADFFKHMNTIGASKAGYFKGSITIGSALIGPLIGGIAILAMGYTSYFVLTSAFLLLPLVIISSRLYRENTSQVKPKIFSFIDTSNHYKSLTKNRLLVSATIKNGLNSAFFMTFTTFIIVLAIKDLGLSPGIAAALISIKGVSTLFVVFFGGTYLQKNNNGLYLFAYITTIFSLLLLGIGTDSIALAVASLINGVGTGLITLINFTEVGNIDGEKGKIAGFFSFGNALGSITGPTLAGMIGDSFGVHTIFLAFIVPFGMLAIYTFVENKKHKKQN</sequence>
<feature type="transmembrane region" description="Helical" evidence="7">
    <location>
        <begin position="335"/>
        <end position="357"/>
    </location>
</feature>
<dbReference type="Pfam" id="PF07690">
    <property type="entry name" value="MFS_1"/>
    <property type="match status" value="1"/>
</dbReference>
<feature type="transmembrane region" description="Helical" evidence="7">
    <location>
        <begin position="135"/>
        <end position="158"/>
    </location>
</feature>
<evidence type="ECO:0000256" key="4">
    <source>
        <dbReference type="ARBA" id="ARBA00022692"/>
    </source>
</evidence>
<dbReference type="InterPro" id="IPR020846">
    <property type="entry name" value="MFS_dom"/>
</dbReference>
<evidence type="ECO:0000256" key="1">
    <source>
        <dbReference type="ARBA" id="ARBA00004651"/>
    </source>
</evidence>
<comment type="caution">
    <text evidence="9">The sequence shown here is derived from an EMBL/GenBank/DDBJ whole genome shotgun (WGS) entry which is preliminary data.</text>
</comment>
<feature type="transmembrane region" description="Helical" evidence="7">
    <location>
        <begin position="302"/>
        <end position="323"/>
    </location>
</feature>
<evidence type="ECO:0000256" key="2">
    <source>
        <dbReference type="ARBA" id="ARBA00022448"/>
    </source>
</evidence>
<feature type="transmembrane region" description="Helical" evidence="7">
    <location>
        <begin position="12"/>
        <end position="35"/>
    </location>
</feature>
<keyword evidence="3" id="KW-1003">Cell membrane</keyword>
<evidence type="ECO:0000313" key="10">
    <source>
        <dbReference type="Proteomes" id="UP000050360"/>
    </source>
</evidence>
<evidence type="ECO:0000259" key="8">
    <source>
        <dbReference type="PROSITE" id="PS50850"/>
    </source>
</evidence>
<feature type="transmembrane region" description="Helical" evidence="7">
    <location>
        <begin position="222"/>
        <end position="240"/>
    </location>
</feature>
<evidence type="ECO:0000256" key="6">
    <source>
        <dbReference type="ARBA" id="ARBA00023136"/>
    </source>
</evidence>
<gene>
    <name evidence="9" type="primary">mdtG</name>
    <name evidence="9" type="ORF">MPEBLZ_02538</name>
</gene>
<feature type="transmembrane region" description="Helical" evidence="7">
    <location>
        <begin position="363"/>
        <end position="383"/>
    </location>
</feature>
<feature type="transmembrane region" description="Helical" evidence="7">
    <location>
        <begin position="47"/>
        <end position="70"/>
    </location>
</feature>
<dbReference type="InterPro" id="IPR011701">
    <property type="entry name" value="MFS"/>
</dbReference>
<dbReference type="GO" id="GO:0022857">
    <property type="term" value="F:transmembrane transporter activity"/>
    <property type="evidence" value="ECO:0007669"/>
    <property type="project" value="InterPro"/>
</dbReference>
<dbReference type="SUPFAM" id="SSF103473">
    <property type="entry name" value="MFS general substrate transporter"/>
    <property type="match status" value="1"/>
</dbReference>
<feature type="transmembrane region" description="Helical" evidence="7">
    <location>
        <begin position="279"/>
        <end position="296"/>
    </location>
</feature>
<keyword evidence="6 7" id="KW-0472">Membrane</keyword>
<keyword evidence="2" id="KW-0813">Transport</keyword>
<dbReference type="InterPro" id="IPR050171">
    <property type="entry name" value="MFS_Transporters"/>
</dbReference>
<dbReference type="PANTHER" id="PTHR23517">
    <property type="entry name" value="RESISTANCE PROTEIN MDTM, PUTATIVE-RELATED-RELATED"/>
    <property type="match status" value="1"/>
</dbReference>
<evidence type="ECO:0000256" key="7">
    <source>
        <dbReference type="SAM" id="Phobius"/>
    </source>
</evidence>
<dbReference type="EMBL" id="LKCM01000198">
    <property type="protein sequence ID" value="KPQ42897.1"/>
    <property type="molecule type" value="Genomic_DNA"/>
</dbReference>
<dbReference type="InterPro" id="IPR036259">
    <property type="entry name" value="MFS_trans_sf"/>
</dbReference>
<organism evidence="9 10">
    <name type="scientific">Candidatus Methanoperedens nitratireducens</name>
    <dbReference type="NCBI Taxonomy" id="1392998"/>
    <lineage>
        <taxon>Archaea</taxon>
        <taxon>Methanobacteriati</taxon>
        <taxon>Methanobacteriota</taxon>
        <taxon>Stenosarchaea group</taxon>
        <taxon>Methanomicrobia</taxon>
        <taxon>Methanosarcinales</taxon>
        <taxon>ANME-2 cluster</taxon>
        <taxon>Candidatus Methanoperedentaceae</taxon>
        <taxon>Candidatus Methanoperedens</taxon>
    </lineage>
</organism>
<feature type="transmembrane region" description="Helical" evidence="7">
    <location>
        <begin position="246"/>
        <end position="267"/>
    </location>
</feature>
<keyword evidence="4 7" id="KW-0812">Transmembrane</keyword>
<keyword evidence="5 7" id="KW-1133">Transmembrane helix</keyword>
<accession>A0A0P8DYL2</accession>
<evidence type="ECO:0000256" key="3">
    <source>
        <dbReference type="ARBA" id="ARBA00022475"/>
    </source>
</evidence>
<feature type="transmembrane region" description="Helical" evidence="7">
    <location>
        <begin position="76"/>
        <end position="106"/>
    </location>
</feature>
<evidence type="ECO:0000256" key="5">
    <source>
        <dbReference type="ARBA" id="ARBA00022989"/>
    </source>
</evidence>
<proteinExistence type="predicted"/>